<name>A0A849ABE3_9ACTN</name>
<sequence length="122" mass="14182">MSQLLCPKCHNVMTQYERNNVVVDQCPECGGLFLDRGELERLIRAEASYYAQPGEPVPAAPASRPAPRESHGDARDSRDYYEDSGDEHYYDSRVRRPMSKDEYKKYKRKKKAKSFLEDLLDF</sequence>
<dbReference type="EMBL" id="JABEND010000006">
    <property type="protein sequence ID" value="NNG36461.1"/>
    <property type="molecule type" value="Genomic_DNA"/>
</dbReference>
<protein>
    <submittedName>
        <fullName evidence="3">Zf-TFIIB domain-containing protein</fullName>
    </submittedName>
</protein>
<feature type="compositionally biased region" description="Basic and acidic residues" evidence="1">
    <location>
        <begin position="66"/>
        <end position="94"/>
    </location>
</feature>
<dbReference type="Pfam" id="PF13453">
    <property type="entry name" value="Zn_ribbon_TFIIB"/>
    <property type="match status" value="1"/>
</dbReference>
<accession>A0A849ABE3</accession>
<dbReference type="Proteomes" id="UP000562984">
    <property type="component" value="Unassembled WGS sequence"/>
</dbReference>
<evidence type="ECO:0000259" key="2">
    <source>
        <dbReference type="Pfam" id="PF13453"/>
    </source>
</evidence>
<dbReference type="InterPro" id="IPR027392">
    <property type="entry name" value="TF_Znf"/>
</dbReference>
<organism evidence="3 4">
    <name type="scientific">Nakamurella aerolata</name>
    <dbReference type="NCBI Taxonomy" id="1656892"/>
    <lineage>
        <taxon>Bacteria</taxon>
        <taxon>Bacillati</taxon>
        <taxon>Actinomycetota</taxon>
        <taxon>Actinomycetes</taxon>
        <taxon>Nakamurellales</taxon>
        <taxon>Nakamurellaceae</taxon>
        <taxon>Nakamurella</taxon>
    </lineage>
</organism>
<reference evidence="3 4" key="1">
    <citation type="submission" date="2020-05" db="EMBL/GenBank/DDBJ databases">
        <title>Nakamurella sp. DB0629 isolated from air conditioner.</title>
        <authorList>
            <person name="Kim D.H."/>
            <person name="Kim D.-U."/>
        </authorList>
    </citation>
    <scope>NUCLEOTIDE SEQUENCE [LARGE SCALE GENOMIC DNA]</scope>
    <source>
        <strain evidence="3 4">DB0629</strain>
    </source>
</reference>
<proteinExistence type="predicted"/>
<feature type="region of interest" description="Disordered" evidence="1">
    <location>
        <begin position="53"/>
        <end position="94"/>
    </location>
</feature>
<evidence type="ECO:0000313" key="4">
    <source>
        <dbReference type="Proteomes" id="UP000562984"/>
    </source>
</evidence>
<gene>
    <name evidence="3" type="ORF">HKD39_12215</name>
</gene>
<dbReference type="RefSeq" id="WP_171200143.1">
    <property type="nucleotide sequence ID" value="NZ_JABEND010000006.1"/>
</dbReference>
<keyword evidence="4" id="KW-1185">Reference proteome</keyword>
<comment type="caution">
    <text evidence="3">The sequence shown here is derived from an EMBL/GenBank/DDBJ whole genome shotgun (WGS) entry which is preliminary data.</text>
</comment>
<feature type="domain" description="Transcription factor zinc-finger" evidence="2">
    <location>
        <begin position="6"/>
        <end position="44"/>
    </location>
</feature>
<evidence type="ECO:0000313" key="3">
    <source>
        <dbReference type="EMBL" id="NNG36461.1"/>
    </source>
</evidence>
<dbReference type="AlphaFoldDB" id="A0A849ABE3"/>
<evidence type="ECO:0000256" key="1">
    <source>
        <dbReference type="SAM" id="MobiDB-lite"/>
    </source>
</evidence>